<dbReference type="EMBL" id="JBJQOH010000006">
    <property type="protein sequence ID" value="KAL3683158.1"/>
    <property type="molecule type" value="Genomic_DNA"/>
</dbReference>
<evidence type="ECO:0000256" key="2">
    <source>
        <dbReference type="SAM" id="Phobius"/>
    </source>
</evidence>
<evidence type="ECO:0000313" key="3">
    <source>
        <dbReference type="EMBL" id="KAL3683158.1"/>
    </source>
</evidence>
<organism evidence="3 4">
    <name type="scientific">Riccia sorocarpa</name>
    <dbReference type="NCBI Taxonomy" id="122646"/>
    <lineage>
        <taxon>Eukaryota</taxon>
        <taxon>Viridiplantae</taxon>
        <taxon>Streptophyta</taxon>
        <taxon>Embryophyta</taxon>
        <taxon>Marchantiophyta</taxon>
        <taxon>Marchantiopsida</taxon>
        <taxon>Marchantiidae</taxon>
        <taxon>Marchantiales</taxon>
        <taxon>Ricciaceae</taxon>
        <taxon>Riccia</taxon>
    </lineage>
</organism>
<evidence type="ECO:0000256" key="1">
    <source>
        <dbReference type="SAM" id="MobiDB-lite"/>
    </source>
</evidence>
<proteinExistence type="predicted"/>
<dbReference type="AlphaFoldDB" id="A0ABD3GVJ3"/>
<name>A0ABD3GVJ3_9MARC</name>
<reference evidence="3 4" key="1">
    <citation type="submission" date="2024-09" db="EMBL/GenBank/DDBJ databases">
        <title>Chromosome-scale assembly of Riccia sorocarpa.</title>
        <authorList>
            <person name="Paukszto L."/>
        </authorList>
    </citation>
    <scope>NUCLEOTIDE SEQUENCE [LARGE SCALE GENOMIC DNA]</scope>
    <source>
        <strain evidence="3">LP-2024</strain>
        <tissue evidence="3">Aerial parts of the thallus</tissue>
    </source>
</reference>
<evidence type="ECO:0000313" key="4">
    <source>
        <dbReference type="Proteomes" id="UP001633002"/>
    </source>
</evidence>
<sequence length="181" mass="20230">MPTVLEEQMWNAGKRGVMIMVLITLLPVLLPSVFIASVLIFTSVLPLICIIAALCYLLKEATVLMHRHQDAESTETPSLWSSLIPETLFGFFREKMGPMDMCKERDLQLDVVLVCRRFNQAGSTSIASIMELESEVPLLDQADRSMRVLPFEGFPGLRTSRARASPEGQPRGPKFRPAPAR</sequence>
<keyword evidence="2" id="KW-1133">Transmembrane helix</keyword>
<feature type="transmembrane region" description="Helical" evidence="2">
    <location>
        <begin position="36"/>
        <end position="58"/>
    </location>
</feature>
<feature type="region of interest" description="Disordered" evidence="1">
    <location>
        <begin position="157"/>
        <end position="181"/>
    </location>
</feature>
<protein>
    <submittedName>
        <fullName evidence="3">Uncharacterized protein</fullName>
    </submittedName>
</protein>
<keyword evidence="4" id="KW-1185">Reference proteome</keyword>
<keyword evidence="2" id="KW-0472">Membrane</keyword>
<gene>
    <name evidence="3" type="ORF">R1sor_001180</name>
</gene>
<keyword evidence="2" id="KW-0812">Transmembrane</keyword>
<comment type="caution">
    <text evidence="3">The sequence shown here is derived from an EMBL/GenBank/DDBJ whole genome shotgun (WGS) entry which is preliminary data.</text>
</comment>
<accession>A0ABD3GVJ3</accession>
<feature type="transmembrane region" description="Helical" evidence="2">
    <location>
        <begin position="12"/>
        <end position="30"/>
    </location>
</feature>
<dbReference type="Proteomes" id="UP001633002">
    <property type="component" value="Unassembled WGS sequence"/>
</dbReference>